<evidence type="ECO:0000313" key="4">
    <source>
        <dbReference type="EMBL" id="RMA64369.1"/>
    </source>
</evidence>
<dbReference type="InterPro" id="IPR036770">
    <property type="entry name" value="Ankyrin_rpt-contain_sf"/>
</dbReference>
<dbReference type="PANTHER" id="PTHR44207:SF2">
    <property type="entry name" value="REPEAT PROTEIN, PUTATIVE-RELATED"/>
    <property type="match status" value="1"/>
</dbReference>
<dbReference type="PROSITE" id="PS50088">
    <property type="entry name" value="ANK_REPEAT"/>
    <property type="match status" value="12"/>
</dbReference>
<dbReference type="SMART" id="SM00248">
    <property type="entry name" value="ANK"/>
    <property type="match status" value="14"/>
</dbReference>
<dbReference type="PROSITE" id="PS50297">
    <property type="entry name" value="ANK_REP_REGION"/>
    <property type="match status" value="11"/>
</dbReference>
<evidence type="ECO:0000256" key="2">
    <source>
        <dbReference type="SAM" id="Phobius"/>
    </source>
</evidence>
<dbReference type="Pfam" id="PF12796">
    <property type="entry name" value="Ank_2"/>
    <property type="match status" value="6"/>
</dbReference>
<evidence type="ECO:0000313" key="5">
    <source>
        <dbReference type="Proteomes" id="UP000271339"/>
    </source>
</evidence>
<dbReference type="OrthoDB" id="1522859at2"/>
<feature type="repeat" description="ANK" evidence="1">
    <location>
        <begin position="672"/>
        <end position="704"/>
    </location>
</feature>
<dbReference type="Gene3D" id="1.25.40.20">
    <property type="entry name" value="Ankyrin repeat-containing domain"/>
    <property type="match status" value="3"/>
</dbReference>
<feature type="repeat" description="ANK" evidence="1">
    <location>
        <begin position="771"/>
        <end position="803"/>
    </location>
</feature>
<comment type="caution">
    <text evidence="4">The sequence shown here is derived from an EMBL/GenBank/DDBJ whole genome shotgun (WGS) entry which is preliminary data.</text>
</comment>
<feature type="repeat" description="ANK" evidence="1">
    <location>
        <begin position="507"/>
        <end position="539"/>
    </location>
</feature>
<evidence type="ECO:0000259" key="3">
    <source>
        <dbReference type="Pfam" id="PF05569"/>
    </source>
</evidence>
<gene>
    <name evidence="4" type="ORF">BXY75_1244</name>
</gene>
<feature type="domain" description="Peptidase M56" evidence="3">
    <location>
        <begin position="4"/>
        <end position="285"/>
    </location>
</feature>
<protein>
    <submittedName>
        <fullName evidence="4">Ankyrin repeat protein</fullName>
    </submittedName>
</protein>
<keyword evidence="2" id="KW-1133">Transmembrane helix</keyword>
<sequence length="835" mass="90260">MILLLIKTSIIIAVVLAFYKLIIEKETFYATNRFYLIAGLIFTFALPFISLPKLIENQGFVSTLIETKKASEETDQSRIFEPIPVPVSEENKSVIADLSEENLAVETTNIGPTFSWLSILFYIYIFGVIVLFLNLLSQIVNLLLKVISSKDKIRDTDGIIINSSSIKEPCSFFNYIFINPEQYEFEIYEQIIAHEKIHVKKRHSIDLMLSEIAVILLWFNPFVWLFRKEVEKNIEYQTDNHLLDNNATKKDSYQMNLLRIATYNKPLTITTNYNQSLIKQRIAMMNKKKSNPHSYWKYAFTMPLFLAIVLLLNKPNTVFAQSGQEAKQLNEVVNTNEVDDTSSEALINSANDDKVIVTSNCTKLLDAIRANDIELVKTLLKSTDANCIDPNPGYDVFTKNGHKWQSERANTPLTAAARTGNVAIAKLLIAKDADVSLVANGEGTALINAAQHGQLDFVKYMIEKGADIHRSFPNQGNALIAAAGSGNAEMVQFLVSKGMDINAYTPNQGNALITGCSSGNLEVVKFLLEKGMDINFIAPNQGNAIIAASSNGHLETVKYLISKGADIHKIAPNQGTPLIVAANNGYQNVVSFLVTKGADVNLISLNQGSAISVAANNGHMDVVKYLVSKGANVNSQSNSNGSALISAARNGMNDNVSFLIEKGADVNAQTDGSGSALIAAARNGNNSTIELLISKGADVNLENDGSGSALVAAAQNGLIDTVKLLVAKGANVNGITDGSGSSLIAASANGLHDMINLLLENGADINLQSDGSGFALHAAAKNGRLKTVQLLIEKGADVNLYNSGSGTALAAASRNGQKAVVDYLLSTGAEHIYSN</sequence>
<dbReference type="PANTHER" id="PTHR44207">
    <property type="entry name" value="SURFACE ANTIGEN BSPA-LIKE-RELATED"/>
    <property type="match status" value="1"/>
</dbReference>
<dbReference type="AlphaFoldDB" id="A0A3L9YZ58"/>
<feature type="repeat" description="ANK" evidence="1">
    <location>
        <begin position="639"/>
        <end position="671"/>
    </location>
</feature>
<feature type="transmembrane region" description="Helical" evidence="2">
    <location>
        <begin position="34"/>
        <end position="55"/>
    </location>
</feature>
<organism evidence="4 5">
    <name type="scientific">Ulvibacter antarcticus</name>
    <dbReference type="NCBI Taxonomy" id="442714"/>
    <lineage>
        <taxon>Bacteria</taxon>
        <taxon>Pseudomonadati</taxon>
        <taxon>Bacteroidota</taxon>
        <taxon>Flavobacteriia</taxon>
        <taxon>Flavobacteriales</taxon>
        <taxon>Flavobacteriaceae</taxon>
        <taxon>Ulvibacter</taxon>
    </lineage>
</organism>
<feature type="repeat" description="ANK" evidence="1">
    <location>
        <begin position="441"/>
        <end position="469"/>
    </location>
</feature>
<feature type="repeat" description="ANK" evidence="1">
    <location>
        <begin position="540"/>
        <end position="572"/>
    </location>
</feature>
<dbReference type="InterPro" id="IPR008756">
    <property type="entry name" value="Peptidase_M56"/>
</dbReference>
<dbReference type="RefSeq" id="WP_121906818.1">
    <property type="nucleotide sequence ID" value="NZ_REFC01000012.1"/>
</dbReference>
<dbReference type="Pfam" id="PF05569">
    <property type="entry name" value="Peptidase_M56"/>
    <property type="match status" value="1"/>
</dbReference>
<feature type="repeat" description="ANK" evidence="1">
    <location>
        <begin position="474"/>
        <end position="506"/>
    </location>
</feature>
<dbReference type="SUPFAM" id="SSF48403">
    <property type="entry name" value="Ankyrin repeat"/>
    <property type="match status" value="2"/>
</dbReference>
<feature type="transmembrane region" description="Helical" evidence="2">
    <location>
        <begin position="295"/>
        <end position="312"/>
    </location>
</feature>
<feature type="transmembrane region" description="Helical" evidence="2">
    <location>
        <begin position="119"/>
        <end position="144"/>
    </location>
</feature>
<keyword evidence="2" id="KW-0812">Transmembrane</keyword>
<evidence type="ECO:0000256" key="1">
    <source>
        <dbReference type="PROSITE-ProRule" id="PRU00023"/>
    </source>
</evidence>
<dbReference type="Proteomes" id="UP000271339">
    <property type="component" value="Unassembled WGS sequence"/>
</dbReference>
<keyword evidence="2" id="KW-0472">Membrane</keyword>
<feature type="transmembrane region" description="Helical" evidence="2">
    <location>
        <begin position="6"/>
        <end position="22"/>
    </location>
</feature>
<dbReference type="CDD" id="cd07341">
    <property type="entry name" value="M56_BlaR1_MecR1_like"/>
    <property type="match status" value="1"/>
</dbReference>
<feature type="repeat" description="ANK" evidence="1">
    <location>
        <begin position="738"/>
        <end position="770"/>
    </location>
</feature>
<feature type="repeat" description="ANK" evidence="1">
    <location>
        <begin position="573"/>
        <end position="605"/>
    </location>
</feature>
<feature type="repeat" description="ANK" evidence="1">
    <location>
        <begin position="408"/>
        <end position="440"/>
    </location>
</feature>
<feature type="repeat" description="ANK" evidence="1">
    <location>
        <begin position="606"/>
        <end position="638"/>
    </location>
</feature>
<name>A0A3L9YZ58_9FLAO</name>
<reference evidence="4 5" key="1">
    <citation type="submission" date="2018-10" db="EMBL/GenBank/DDBJ databases">
        <title>Genomic Encyclopedia of Archaeal and Bacterial Type Strains, Phase II (KMG-II): from individual species to whole genera.</title>
        <authorList>
            <person name="Goeker M."/>
        </authorList>
    </citation>
    <scope>NUCLEOTIDE SEQUENCE [LARGE SCALE GENOMIC DNA]</scope>
    <source>
        <strain evidence="4 5">DSM 23424</strain>
    </source>
</reference>
<keyword evidence="5" id="KW-1185">Reference proteome</keyword>
<accession>A0A3L9YZ58</accession>
<feature type="repeat" description="ANK" evidence="1">
    <location>
        <begin position="705"/>
        <end position="737"/>
    </location>
</feature>
<dbReference type="InterPro" id="IPR002110">
    <property type="entry name" value="Ankyrin_rpt"/>
</dbReference>
<proteinExistence type="predicted"/>
<feature type="transmembrane region" description="Helical" evidence="2">
    <location>
        <begin position="207"/>
        <end position="226"/>
    </location>
</feature>
<keyword evidence="1" id="KW-0040">ANK repeat</keyword>
<dbReference type="PRINTS" id="PR01415">
    <property type="entry name" value="ANKYRIN"/>
</dbReference>
<dbReference type="EMBL" id="REFC01000012">
    <property type="protein sequence ID" value="RMA64369.1"/>
    <property type="molecule type" value="Genomic_DNA"/>
</dbReference>